<proteinExistence type="predicted"/>
<dbReference type="AlphaFoldDB" id="A0A8J8B998"/>
<dbReference type="InterPro" id="IPR022292">
    <property type="entry name" value="CHP03843"/>
</dbReference>
<organism evidence="1 2">
    <name type="scientific">Actinocrinis puniceicyclus</name>
    <dbReference type="NCBI Taxonomy" id="977794"/>
    <lineage>
        <taxon>Bacteria</taxon>
        <taxon>Bacillati</taxon>
        <taxon>Actinomycetota</taxon>
        <taxon>Actinomycetes</taxon>
        <taxon>Catenulisporales</taxon>
        <taxon>Actinospicaceae</taxon>
        <taxon>Actinocrinis</taxon>
    </lineage>
</organism>
<evidence type="ECO:0000313" key="2">
    <source>
        <dbReference type="Proteomes" id="UP000677913"/>
    </source>
</evidence>
<comment type="caution">
    <text evidence="1">The sequence shown here is derived from an EMBL/GenBank/DDBJ whole genome shotgun (WGS) entry which is preliminary data.</text>
</comment>
<accession>A0A8J8B998</accession>
<keyword evidence="2" id="KW-1185">Reference proteome</keyword>
<dbReference type="NCBIfam" id="TIGR03843">
    <property type="entry name" value="SCO1664 family protein"/>
    <property type="match status" value="1"/>
</dbReference>
<protein>
    <submittedName>
        <fullName evidence="1">SCO1664 family protein</fullName>
    </submittedName>
</protein>
<dbReference type="RefSeq" id="WP_211463451.1">
    <property type="nucleotide sequence ID" value="NZ_JAGSXH010000002.1"/>
</dbReference>
<dbReference type="Proteomes" id="UP000677913">
    <property type="component" value="Unassembled WGS sequence"/>
</dbReference>
<name>A0A8J8B998_9ACTN</name>
<gene>
    <name evidence="1" type="ORF">KGA66_01040</name>
</gene>
<reference evidence="1" key="1">
    <citation type="submission" date="2021-04" db="EMBL/GenBank/DDBJ databases">
        <title>Genome based classification of Actinospica acidithermotolerans sp. nov., an actinobacterium isolated from an Indonesian hot spring.</title>
        <authorList>
            <person name="Kusuma A.B."/>
            <person name="Putra K.E."/>
            <person name="Nafisah S."/>
            <person name="Loh J."/>
            <person name="Nouioui I."/>
            <person name="Goodfellow M."/>
        </authorList>
    </citation>
    <scope>NUCLEOTIDE SEQUENCE</scope>
    <source>
        <strain evidence="1">DSM 45618</strain>
    </source>
</reference>
<evidence type="ECO:0000313" key="1">
    <source>
        <dbReference type="EMBL" id="MBS2961612.1"/>
    </source>
</evidence>
<sequence length="275" mass="29662">MPAAERLPAPDGGVTDALREGELKVDGRLTDASNATLYCVAVLGEGDEKSTVTCVYKPIAGENPLWDFPDGTLAAREVAAYEVSAALGWGLVPDTVMRDGPYGPGMCQRWVDTDDEARLLAVLPARARDGDLDGWCPIITVQLDDDEQGILAHRDSEALRRVALFDAIINNADRKGGHLLPGTDGQVYAIDHGVSFHVEDKLRTLLWGFAGRPLGESEAADLKRVHTDHALAGRITALLSDQETAAFRERVAALLAAGRFPGPEGRRRPIPWPLV</sequence>
<dbReference type="EMBL" id="JAGSXH010000002">
    <property type="protein sequence ID" value="MBS2961612.1"/>
    <property type="molecule type" value="Genomic_DNA"/>
</dbReference>